<dbReference type="Pfam" id="PF13340">
    <property type="entry name" value="DUF4096"/>
    <property type="match status" value="1"/>
</dbReference>
<name>A0A2J6X3P7_9CHLR</name>
<gene>
    <name evidence="2" type="ORF">C0184_09355</name>
</gene>
<accession>A0A2J6X3P7</accession>
<comment type="caution">
    <text evidence="2">The sequence shown here is derived from an EMBL/GenBank/DDBJ whole genome shotgun (WGS) entry which is preliminary data.</text>
</comment>
<dbReference type="AlphaFoldDB" id="A0A2J6X3P7"/>
<dbReference type="PANTHER" id="PTHR30007">
    <property type="entry name" value="PHP DOMAIN PROTEIN"/>
    <property type="match status" value="1"/>
</dbReference>
<protein>
    <submittedName>
        <fullName evidence="2">IS5/IS1182 family transposase</fullName>
    </submittedName>
</protein>
<feature type="non-terminal residue" evidence="2">
    <location>
        <position position="54"/>
    </location>
</feature>
<dbReference type="EMBL" id="PNIQ01000619">
    <property type="protein sequence ID" value="PMP80234.1"/>
    <property type="molecule type" value="Genomic_DNA"/>
</dbReference>
<evidence type="ECO:0000259" key="1">
    <source>
        <dbReference type="Pfam" id="PF13340"/>
    </source>
</evidence>
<reference evidence="2 3" key="1">
    <citation type="submission" date="2018-01" db="EMBL/GenBank/DDBJ databases">
        <title>Metagenomic assembled genomes from two thermal pools in the Uzon Caldera, Kamchatka, Russia.</title>
        <authorList>
            <person name="Wilkins L."/>
            <person name="Ettinger C."/>
        </authorList>
    </citation>
    <scope>NUCLEOTIDE SEQUENCE [LARGE SCALE GENOMIC DNA]</scope>
    <source>
        <strain evidence="2">ZAV-02</strain>
    </source>
</reference>
<sequence>MPTSTSYLLRTGCAWRMWPHDRPPWQTVYEHFSQWRRDGTWQRLIDPLRRESTG</sequence>
<evidence type="ECO:0000313" key="2">
    <source>
        <dbReference type="EMBL" id="PMP80234.1"/>
    </source>
</evidence>
<organism evidence="2 3">
    <name type="scientific">Chloroflexus aggregans</name>
    <dbReference type="NCBI Taxonomy" id="152260"/>
    <lineage>
        <taxon>Bacteria</taxon>
        <taxon>Bacillati</taxon>
        <taxon>Chloroflexota</taxon>
        <taxon>Chloroflexia</taxon>
        <taxon>Chloroflexales</taxon>
        <taxon>Chloroflexineae</taxon>
        <taxon>Chloroflexaceae</taxon>
        <taxon>Chloroflexus</taxon>
    </lineage>
</organism>
<feature type="domain" description="Insertion element IS402-like" evidence="1">
    <location>
        <begin position="7"/>
        <end position="44"/>
    </location>
</feature>
<evidence type="ECO:0000313" key="3">
    <source>
        <dbReference type="Proteomes" id="UP000243376"/>
    </source>
</evidence>
<proteinExistence type="predicted"/>
<dbReference type="PANTHER" id="PTHR30007:SF0">
    <property type="entry name" value="TRANSPOSASE"/>
    <property type="match status" value="1"/>
</dbReference>
<dbReference type="Proteomes" id="UP000243376">
    <property type="component" value="Unassembled WGS sequence"/>
</dbReference>
<dbReference type="InterPro" id="IPR025161">
    <property type="entry name" value="IS402-like_dom"/>
</dbReference>